<reference evidence="1" key="1">
    <citation type="journal article" date="2014" name="Front. Microbiol.">
        <title>High frequency of phylogenetically diverse reductive dehalogenase-homologous genes in deep subseafloor sedimentary metagenomes.</title>
        <authorList>
            <person name="Kawai M."/>
            <person name="Futagami T."/>
            <person name="Toyoda A."/>
            <person name="Takaki Y."/>
            <person name="Nishi S."/>
            <person name="Hori S."/>
            <person name="Arai W."/>
            <person name="Tsubouchi T."/>
            <person name="Morono Y."/>
            <person name="Uchiyama I."/>
            <person name="Ito T."/>
            <person name="Fujiyama A."/>
            <person name="Inagaki F."/>
            <person name="Takami H."/>
        </authorList>
    </citation>
    <scope>NUCLEOTIDE SEQUENCE</scope>
    <source>
        <strain evidence="1">Expedition CK06-06</strain>
    </source>
</reference>
<proteinExistence type="predicted"/>
<accession>X1IPN8</accession>
<name>X1IPN8_9ZZZZ</name>
<dbReference type="EMBL" id="BARU01025577">
    <property type="protein sequence ID" value="GAH68074.1"/>
    <property type="molecule type" value="Genomic_DNA"/>
</dbReference>
<comment type="caution">
    <text evidence="1">The sequence shown here is derived from an EMBL/GenBank/DDBJ whole genome shotgun (WGS) entry which is preliminary data.</text>
</comment>
<sequence>MDKDYFFYGLAFLFTKSSFKTSPIIRHTARKKNCRFNASSFLKQLKEDKNYLHRIPKKSIILSVLNDIKSIIPLIIFKTKVE</sequence>
<gene>
    <name evidence="1" type="ORF">S03H2_41191</name>
</gene>
<organism evidence="1">
    <name type="scientific">marine sediment metagenome</name>
    <dbReference type="NCBI Taxonomy" id="412755"/>
    <lineage>
        <taxon>unclassified sequences</taxon>
        <taxon>metagenomes</taxon>
        <taxon>ecological metagenomes</taxon>
    </lineage>
</organism>
<evidence type="ECO:0000313" key="1">
    <source>
        <dbReference type="EMBL" id="GAH68074.1"/>
    </source>
</evidence>
<protein>
    <submittedName>
        <fullName evidence="1">Uncharacterized protein</fullName>
    </submittedName>
</protein>
<dbReference type="AlphaFoldDB" id="X1IPN8"/>